<name>A0A9P0TBZ3_PIEBR</name>
<organism evidence="2 3">
    <name type="scientific">Pieris brassicae</name>
    <name type="common">White butterfly</name>
    <name type="synonym">Large white butterfly</name>
    <dbReference type="NCBI Taxonomy" id="7116"/>
    <lineage>
        <taxon>Eukaryota</taxon>
        <taxon>Metazoa</taxon>
        <taxon>Ecdysozoa</taxon>
        <taxon>Arthropoda</taxon>
        <taxon>Hexapoda</taxon>
        <taxon>Insecta</taxon>
        <taxon>Pterygota</taxon>
        <taxon>Neoptera</taxon>
        <taxon>Endopterygota</taxon>
        <taxon>Lepidoptera</taxon>
        <taxon>Glossata</taxon>
        <taxon>Ditrysia</taxon>
        <taxon>Papilionoidea</taxon>
        <taxon>Pieridae</taxon>
        <taxon>Pierinae</taxon>
        <taxon>Pieris</taxon>
    </lineage>
</organism>
<feature type="region of interest" description="Disordered" evidence="1">
    <location>
        <begin position="125"/>
        <end position="153"/>
    </location>
</feature>
<feature type="region of interest" description="Disordered" evidence="1">
    <location>
        <begin position="1"/>
        <end position="21"/>
    </location>
</feature>
<comment type="caution">
    <text evidence="2">The sequence shown here is derived from an EMBL/GenBank/DDBJ whole genome shotgun (WGS) entry which is preliminary data.</text>
</comment>
<evidence type="ECO:0000313" key="3">
    <source>
        <dbReference type="Proteomes" id="UP001152562"/>
    </source>
</evidence>
<reference evidence="2" key="1">
    <citation type="submission" date="2022-05" db="EMBL/GenBank/DDBJ databases">
        <authorList>
            <person name="Okamura Y."/>
        </authorList>
    </citation>
    <scope>NUCLEOTIDE SEQUENCE</scope>
</reference>
<keyword evidence="3" id="KW-1185">Reference proteome</keyword>
<dbReference type="EMBL" id="CALOZG010000009">
    <property type="protein sequence ID" value="CAH4029657.1"/>
    <property type="molecule type" value="Genomic_DNA"/>
</dbReference>
<evidence type="ECO:0000313" key="2">
    <source>
        <dbReference type="EMBL" id="CAH4029657.1"/>
    </source>
</evidence>
<dbReference type="Proteomes" id="UP001152562">
    <property type="component" value="Unassembled WGS sequence"/>
</dbReference>
<dbReference type="AlphaFoldDB" id="A0A9P0TBZ3"/>
<sequence>MDGKTARGASSPAKPALHIPDPLSTTSAATSSSHIVIEFVCWDALELTLRQRDCECGSFSRSELIYRGQSPRREPYKARAPAALRHLLTSFNNHLTILLNFDNPFFGSYITQRLLQLSRDPQEVVNRSAGPPSVISGVAGRPRAATQHLPSRL</sequence>
<proteinExistence type="predicted"/>
<accession>A0A9P0TBZ3</accession>
<protein>
    <submittedName>
        <fullName evidence="2">Uncharacterized protein</fullName>
    </submittedName>
</protein>
<evidence type="ECO:0000256" key="1">
    <source>
        <dbReference type="SAM" id="MobiDB-lite"/>
    </source>
</evidence>
<gene>
    <name evidence="2" type="ORF">PIBRA_LOCUS6391</name>
</gene>